<dbReference type="EMBL" id="BSFQ01000005">
    <property type="protein sequence ID" value="GLL10621.1"/>
    <property type="molecule type" value="Genomic_DNA"/>
</dbReference>
<dbReference type="PANTHER" id="PTHR33570">
    <property type="entry name" value="4-CARBOXYMUCONOLACTONE DECARBOXYLASE FAMILY PROTEIN"/>
    <property type="match status" value="1"/>
</dbReference>
<dbReference type="GO" id="GO:0051920">
    <property type="term" value="F:peroxiredoxin activity"/>
    <property type="evidence" value="ECO:0007669"/>
    <property type="project" value="InterPro"/>
</dbReference>
<reference evidence="2" key="1">
    <citation type="journal article" date="2014" name="Int. J. Syst. Evol. Microbiol.">
        <title>Complete genome sequence of Corynebacterium casei LMG S-19264T (=DSM 44701T), isolated from a smear-ripened cheese.</title>
        <authorList>
            <consortium name="US DOE Joint Genome Institute (JGI-PGF)"/>
            <person name="Walter F."/>
            <person name="Albersmeier A."/>
            <person name="Kalinowski J."/>
            <person name="Ruckert C."/>
        </authorList>
    </citation>
    <scope>NUCLEOTIDE SEQUENCE</scope>
    <source>
        <strain evidence="2">VKM Ac-1069</strain>
    </source>
</reference>
<dbReference type="Pfam" id="PF02627">
    <property type="entry name" value="CMD"/>
    <property type="match status" value="1"/>
</dbReference>
<dbReference type="PANTHER" id="PTHR33570:SF2">
    <property type="entry name" value="CARBOXYMUCONOLACTONE DECARBOXYLASE-LIKE DOMAIN-CONTAINING PROTEIN"/>
    <property type="match status" value="1"/>
</dbReference>
<proteinExistence type="predicted"/>
<feature type="domain" description="Carboxymuconolactone decarboxylase-like" evidence="1">
    <location>
        <begin position="42"/>
        <end position="124"/>
    </location>
</feature>
<dbReference type="InterPro" id="IPR029032">
    <property type="entry name" value="AhpD-like"/>
</dbReference>
<dbReference type="AlphaFoldDB" id="A0A9W6KZ35"/>
<dbReference type="RefSeq" id="WP_037041072.1">
    <property type="nucleotide sequence ID" value="NZ_BAAAUZ010000002.1"/>
</dbReference>
<accession>A0A9W6KZ35</accession>
<keyword evidence="3" id="KW-1185">Reference proteome</keyword>
<dbReference type="InterPro" id="IPR052512">
    <property type="entry name" value="4CMD/NDH-1_regulator"/>
</dbReference>
<gene>
    <name evidence="2" type="primary">pcaC_2</name>
    <name evidence="2" type="ORF">GCM10017577_17610</name>
</gene>
<protein>
    <submittedName>
        <fullName evidence="2">4-carboxymuconolactone decarboxylase</fullName>
    </submittedName>
</protein>
<dbReference type="Proteomes" id="UP001143463">
    <property type="component" value="Unassembled WGS sequence"/>
</dbReference>
<reference evidence="2" key="2">
    <citation type="submission" date="2023-01" db="EMBL/GenBank/DDBJ databases">
        <authorList>
            <person name="Sun Q."/>
            <person name="Evtushenko L."/>
        </authorList>
    </citation>
    <scope>NUCLEOTIDE SEQUENCE</scope>
    <source>
        <strain evidence="2">VKM Ac-1069</strain>
    </source>
</reference>
<evidence type="ECO:0000259" key="1">
    <source>
        <dbReference type="Pfam" id="PF02627"/>
    </source>
</evidence>
<evidence type="ECO:0000313" key="2">
    <source>
        <dbReference type="EMBL" id="GLL10621.1"/>
    </source>
</evidence>
<organism evidence="2 3">
    <name type="scientific">Pseudonocardia halophobica</name>
    <dbReference type="NCBI Taxonomy" id="29401"/>
    <lineage>
        <taxon>Bacteria</taxon>
        <taxon>Bacillati</taxon>
        <taxon>Actinomycetota</taxon>
        <taxon>Actinomycetes</taxon>
        <taxon>Pseudonocardiales</taxon>
        <taxon>Pseudonocardiaceae</taxon>
        <taxon>Pseudonocardia</taxon>
    </lineage>
</organism>
<dbReference type="InterPro" id="IPR003779">
    <property type="entry name" value="CMD-like"/>
</dbReference>
<sequence>MSTTPDPTAEPEAFTRGTELRRAVLGARHVERSIVPGAEPTDLQRLITEFGWGTVWARPGLARRERSIATVSMLIALNRPHELRIHLRGALNNGCTPAEIREVIVHAIPYCGFPAAIDANRVFEAVLADDEHV</sequence>
<name>A0A9W6KZ35_9PSEU</name>
<dbReference type="Gene3D" id="1.20.1290.10">
    <property type="entry name" value="AhpD-like"/>
    <property type="match status" value="1"/>
</dbReference>
<dbReference type="SUPFAM" id="SSF69118">
    <property type="entry name" value="AhpD-like"/>
    <property type="match status" value="1"/>
</dbReference>
<comment type="caution">
    <text evidence="2">The sequence shown here is derived from an EMBL/GenBank/DDBJ whole genome shotgun (WGS) entry which is preliminary data.</text>
</comment>
<evidence type="ECO:0000313" key="3">
    <source>
        <dbReference type="Proteomes" id="UP001143463"/>
    </source>
</evidence>